<keyword evidence="7 12" id="KW-0378">Hydrolase</keyword>
<keyword evidence="9" id="KW-0961">Cell wall biogenesis/degradation</keyword>
<feature type="active site" evidence="11">
    <location>
        <position position="274"/>
    </location>
</feature>
<dbReference type="GO" id="GO:0009901">
    <property type="term" value="P:anther dehiscence"/>
    <property type="evidence" value="ECO:0007669"/>
    <property type="project" value="UniProtKB-ARBA"/>
</dbReference>
<reference evidence="14 15" key="1">
    <citation type="journal article" date="2023" name="Hortic Res">
        <title>Pangenome of water caltrop reveals structural variations and asymmetric subgenome divergence after allopolyploidization.</title>
        <authorList>
            <person name="Zhang X."/>
            <person name="Chen Y."/>
            <person name="Wang L."/>
            <person name="Yuan Y."/>
            <person name="Fang M."/>
            <person name="Shi L."/>
            <person name="Lu R."/>
            <person name="Comes H.P."/>
            <person name="Ma Y."/>
            <person name="Chen Y."/>
            <person name="Huang G."/>
            <person name="Zhou Y."/>
            <person name="Zheng Z."/>
            <person name="Qiu Y."/>
        </authorList>
    </citation>
    <scope>NUCLEOTIDE SEQUENCE [LARGE SCALE GENOMIC DNA]</scope>
    <source>
        <tissue evidence="14">Roots</tissue>
    </source>
</reference>
<evidence type="ECO:0000256" key="8">
    <source>
        <dbReference type="ARBA" id="ARBA00023295"/>
    </source>
</evidence>
<comment type="subcellular location">
    <subcellularLocation>
        <location evidence="1">Secreted</location>
        <location evidence="1">Cell wall</location>
    </subcellularLocation>
</comment>
<keyword evidence="4" id="KW-0134">Cell wall</keyword>
<comment type="similarity">
    <text evidence="2 12">Belongs to the glycosyl hydrolase 28 family.</text>
</comment>
<evidence type="ECO:0000256" key="2">
    <source>
        <dbReference type="ARBA" id="ARBA00008834"/>
    </source>
</evidence>
<dbReference type="InterPro" id="IPR006626">
    <property type="entry name" value="PbH1"/>
</dbReference>
<dbReference type="Pfam" id="PF00295">
    <property type="entry name" value="Glyco_hydro_28"/>
    <property type="match status" value="1"/>
</dbReference>
<dbReference type="EMBL" id="JAXIOK010000020">
    <property type="protein sequence ID" value="KAK4746968.1"/>
    <property type="molecule type" value="Genomic_DNA"/>
</dbReference>
<dbReference type="Proteomes" id="UP001345219">
    <property type="component" value="Chromosome 20"/>
</dbReference>
<evidence type="ECO:0000256" key="4">
    <source>
        <dbReference type="ARBA" id="ARBA00022512"/>
    </source>
</evidence>
<evidence type="ECO:0000313" key="15">
    <source>
        <dbReference type="Proteomes" id="UP001345219"/>
    </source>
</evidence>
<evidence type="ECO:0000256" key="5">
    <source>
        <dbReference type="ARBA" id="ARBA00022525"/>
    </source>
</evidence>
<dbReference type="Gene3D" id="2.160.20.10">
    <property type="entry name" value="Single-stranded right-handed beta-helix, Pectin lyase-like"/>
    <property type="match status" value="1"/>
</dbReference>
<evidence type="ECO:0000256" key="13">
    <source>
        <dbReference type="SAM" id="SignalP"/>
    </source>
</evidence>
<keyword evidence="6 13" id="KW-0732">Signal</keyword>
<evidence type="ECO:0000313" key="14">
    <source>
        <dbReference type="EMBL" id="KAK4746968.1"/>
    </source>
</evidence>
<dbReference type="GO" id="GO:0004650">
    <property type="term" value="F:polygalacturonase activity"/>
    <property type="evidence" value="ECO:0007669"/>
    <property type="project" value="UniProtKB-EC"/>
</dbReference>
<dbReference type="GO" id="GO:0005975">
    <property type="term" value="P:carbohydrate metabolic process"/>
    <property type="evidence" value="ECO:0007669"/>
    <property type="project" value="InterPro"/>
</dbReference>
<dbReference type="EC" id="3.2.1.15" evidence="3"/>
<keyword evidence="5" id="KW-0964">Secreted</keyword>
<evidence type="ECO:0000256" key="6">
    <source>
        <dbReference type="ARBA" id="ARBA00022729"/>
    </source>
</evidence>
<keyword evidence="8 12" id="KW-0326">Glycosidase</keyword>
<dbReference type="InterPro" id="IPR011050">
    <property type="entry name" value="Pectin_lyase_fold/virulence"/>
</dbReference>
<dbReference type="GO" id="GO:0010047">
    <property type="term" value="P:fruit dehiscence"/>
    <property type="evidence" value="ECO:0007669"/>
    <property type="project" value="UniProtKB-ARBA"/>
</dbReference>
<keyword evidence="15" id="KW-1185">Reference proteome</keyword>
<evidence type="ECO:0000256" key="10">
    <source>
        <dbReference type="ARBA" id="ARBA00034074"/>
    </source>
</evidence>
<evidence type="ECO:0000256" key="7">
    <source>
        <dbReference type="ARBA" id="ARBA00022801"/>
    </source>
</evidence>
<dbReference type="SUPFAM" id="SSF51126">
    <property type="entry name" value="Pectin lyase-like"/>
    <property type="match status" value="1"/>
</dbReference>
<sequence>MSSTLILLGALIILFPLFISPSPSPSPSPCSSISPDEYGGVYRPNNGHHAGGGATVQATLQAGTWVDDYGAKGDGIADDTEAFRRAWSAACSSEGGVFTVPSSGVYRLRQITFSGPCKSGFLVKIYGRIIASDDPSDYESDHSKWLTFENLDNLSVEGGGSVDGNGMKWWSRSCKVNPSLALKFYKCSNVRVTDLTLKDAQQMHLIFQDCENVRATNLRITAPASSPNTDGIHVTGTRNILIDNCLIGTGDDCVSIVGGSKYVEVSNIRCGPGHGISIGSLGADNARDHVSEVYVHGAMLWGTANGVRIKTWQGGSGYAKNIRFEDIGMINVTNPIIIDQNYCDRADPCHEERSAVQVSNVMYQNVIGTSASEVAMKFDCSRSHPCREISLQGIILRRSEGTKTAHASCAHVNFAGNAMVYPNCH</sequence>
<dbReference type="InterPro" id="IPR012334">
    <property type="entry name" value="Pectin_lyas_fold"/>
</dbReference>
<dbReference type="PROSITE" id="PS00502">
    <property type="entry name" value="POLYGALACTURONASE"/>
    <property type="match status" value="1"/>
</dbReference>
<feature type="signal peptide" evidence="13">
    <location>
        <begin position="1"/>
        <end position="21"/>
    </location>
</feature>
<proteinExistence type="inferred from homology"/>
<evidence type="ECO:0000256" key="1">
    <source>
        <dbReference type="ARBA" id="ARBA00004191"/>
    </source>
</evidence>
<dbReference type="GO" id="GO:0009830">
    <property type="term" value="P:cell wall modification involved in abscission"/>
    <property type="evidence" value="ECO:0007669"/>
    <property type="project" value="UniProtKB-ARBA"/>
</dbReference>
<evidence type="ECO:0000256" key="9">
    <source>
        <dbReference type="ARBA" id="ARBA00023316"/>
    </source>
</evidence>
<dbReference type="FunFam" id="2.160.20.10:FF:000028">
    <property type="entry name" value="Polygalacturonase QRT2"/>
    <property type="match status" value="1"/>
</dbReference>
<dbReference type="PANTHER" id="PTHR31375">
    <property type="match status" value="1"/>
</dbReference>
<name>A0AAN7GLG3_9MYRT</name>
<dbReference type="InterPro" id="IPR000743">
    <property type="entry name" value="Glyco_hydro_28"/>
</dbReference>
<comment type="catalytic activity">
    <reaction evidence="10">
        <text>(1,4-alpha-D-galacturonosyl)n+m + H2O = (1,4-alpha-D-galacturonosyl)n + (1,4-alpha-D-galacturonosyl)m.</text>
        <dbReference type="EC" id="3.2.1.15"/>
    </reaction>
</comment>
<gene>
    <name evidence="14" type="ORF">SAY87_026005</name>
</gene>
<feature type="chain" id="PRO_5043022454" description="endo-polygalacturonase" evidence="13">
    <location>
        <begin position="22"/>
        <end position="425"/>
    </location>
</feature>
<evidence type="ECO:0000256" key="11">
    <source>
        <dbReference type="PROSITE-ProRule" id="PRU10052"/>
    </source>
</evidence>
<dbReference type="AlphaFoldDB" id="A0AAN7GLG3"/>
<evidence type="ECO:0000256" key="3">
    <source>
        <dbReference type="ARBA" id="ARBA00012736"/>
    </source>
</evidence>
<dbReference type="SMART" id="SM00710">
    <property type="entry name" value="PbH1"/>
    <property type="match status" value="5"/>
</dbReference>
<organism evidence="14 15">
    <name type="scientific">Trapa incisa</name>
    <dbReference type="NCBI Taxonomy" id="236973"/>
    <lineage>
        <taxon>Eukaryota</taxon>
        <taxon>Viridiplantae</taxon>
        <taxon>Streptophyta</taxon>
        <taxon>Embryophyta</taxon>
        <taxon>Tracheophyta</taxon>
        <taxon>Spermatophyta</taxon>
        <taxon>Magnoliopsida</taxon>
        <taxon>eudicotyledons</taxon>
        <taxon>Gunneridae</taxon>
        <taxon>Pentapetalae</taxon>
        <taxon>rosids</taxon>
        <taxon>malvids</taxon>
        <taxon>Myrtales</taxon>
        <taxon>Lythraceae</taxon>
        <taxon>Trapa</taxon>
    </lineage>
</organism>
<evidence type="ECO:0000256" key="12">
    <source>
        <dbReference type="RuleBase" id="RU361169"/>
    </source>
</evidence>
<protein>
    <recommendedName>
        <fullName evidence="3">endo-polygalacturonase</fullName>
        <ecNumber evidence="3">3.2.1.15</ecNumber>
    </recommendedName>
</protein>
<accession>A0AAN7GLG3</accession>
<comment type="caution">
    <text evidence="14">The sequence shown here is derived from an EMBL/GenBank/DDBJ whole genome shotgun (WGS) entry which is preliminary data.</text>
</comment>